<dbReference type="SUPFAM" id="SSF56935">
    <property type="entry name" value="Porins"/>
    <property type="match status" value="1"/>
</dbReference>
<evidence type="ECO:0000256" key="1">
    <source>
        <dbReference type="ARBA" id="ARBA00004442"/>
    </source>
</evidence>
<feature type="chain" id="PRO_5029511834" evidence="4">
    <location>
        <begin position="23"/>
        <end position="571"/>
    </location>
</feature>
<proteinExistence type="predicted"/>
<dbReference type="GO" id="GO:0009279">
    <property type="term" value="C:cell outer membrane"/>
    <property type="evidence" value="ECO:0007669"/>
    <property type="project" value="UniProtKB-SubCell"/>
</dbReference>
<dbReference type="RefSeq" id="WP_130058593.1">
    <property type="nucleotide sequence ID" value="NZ_JADNPJ010000016.1"/>
</dbReference>
<dbReference type="EMBL" id="VWMK01000002">
    <property type="protein sequence ID" value="KAA3769400.1"/>
    <property type="molecule type" value="Genomic_DNA"/>
</dbReference>
<dbReference type="AlphaFoldDB" id="A0A7J4XN07"/>
<evidence type="ECO:0000313" key="5">
    <source>
        <dbReference type="EMBL" id="KAA3769400.1"/>
    </source>
</evidence>
<evidence type="ECO:0000256" key="2">
    <source>
        <dbReference type="ARBA" id="ARBA00023136"/>
    </source>
</evidence>
<protein>
    <submittedName>
        <fullName evidence="5">TonB-dependent receptor</fullName>
    </submittedName>
</protein>
<keyword evidence="2" id="KW-0472">Membrane</keyword>
<name>A0A7J4XN07_9BACE</name>
<comment type="subcellular location">
    <subcellularLocation>
        <location evidence="1">Cell outer membrane</location>
    </subcellularLocation>
</comment>
<comment type="caution">
    <text evidence="5">The sequence shown here is derived from an EMBL/GenBank/DDBJ whole genome shotgun (WGS) entry which is preliminary data.</text>
</comment>
<evidence type="ECO:0000256" key="4">
    <source>
        <dbReference type="SAM" id="SignalP"/>
    </source>
</evidence>
<reference evidence="5 6" key="1">
    <citation type="journal article" date="2019" name="Nat. Med.">
        <title>A library of human gut bacterial isolates paired with longitudinal multiomics data enables mechanistic microbiome research.</title>
        <authorList>
            <person name="Poyet M."/>
            <person name="Groussin M."/>
            <person name="Gibbons S.M."/>
            <person name="Avila-Pacheco J."/>
            <person name="Jiang X."/>
            <person name="Kearney S.M."/>
            <person name="Perrotta A.R."/>
            <person name="Berdy B."/>
            <person name="Zhao S."/>
            <person name="Lieberman T.D."/>
            <person name="Swanson P.K."/>
            <person name="Smith M."/>
            <person name="Roesemann S."/>
            <person name="Alexander J.E."/>
            <person name="Rich S.A."/>
            <person name="Livny J."/>
            <person name="Vlamakis H."/>
            <person name="Clish C."/>
            <person name="Bullock K."/>
            <person name="Deik A."/>
            <person name="Scott J."/>
            <person name="Pierce K.A."/>
            <person name="Xavier R.J."/>
            <person name="Alm E.J."/>
        </authorList>
    </citation>
    <scope>NUCLEOTIDE SEQUENCE [LARGE SCALE GENOMIC DNA]</scope>
    <source>
        <strain evidence="5 6">BIOML-A10</strain>
    </source>
</reference>
<sequence length="571" mass="64987">MKRNQYIFLGMVFIAIPSLVQAQTQPKDTTLNRTVVVEQEYNPIIMDAAKVNVLPKVEEPVVNKKEVEYAVSSTPASNIPAGTMQAYTGKEAQATSHPGYVRLGYGNYNNLDAYANYLFRLSDRDKLNVNFNMVGMKGTLDMPSYRTSKPDEWDAFYYRTRAGIDYLHQFNRMNLNIAGHFGLSNFNYRPYSIFNKQKFTSGDMHVGLKSTDETLPLQFQAETNLLLYNRQQGFPAINKLGVTETQVRTKGNVTGMINEEQLISIAVEMDNLLYDPRQMGSYKETLFHNRTTVNLNPYYELNDDSWRLHIGANVDLSFKNGKSFYVSPDIDLAYIFSDSYVLYARATGGRLLNDFRRLEQINPYACFSHPITDTYEQVNARIGFKASPVNGLWFDLFGGYQNLKNDLYPYMSDITGGQGGVFTDYGQTDSYNFHAGAQISYAYKDLFSFAADATYYHWDADDPNVDSETVNYNDALLMKPQFKLGLQIEARPIHALSLNISYQYISRTEPYFFTGAKLPAVSNLGLKATYNLFKGVSIYAKADNLLNKEYQYYLDYPTQGINFVGGLSFQF</sequence>
<feature type="signal peptide" evidence="4">
    <location>
        <begin position="1"/>
        <end position="22"/>
    </location>
</feature>
<evidence type="ECO:0000313" key="6">
    <source>
        <dbReference type="Proteomes" id="UP000422221"/>
    </source>
</evidence>
<organism evidence="5 6">
    <name type="scientific">Bacteroides salyersiae</name>
    <dbReference type="NCBI Taxonomy" id="291644"/>
    <lineage>
        <taxon>Bacteria</taxon>
        <taxon>Pseudomonadati</taxon>
        <taxon>Bacteroidota</taxon>
        <taxon>Bacteroidia</taxon>
        <taxon>Bacteroidales</taxon>
        <taxon>Bacteroidaceae</taxon>
        <taxon>Bacteroides</taxon>
    </lineage>
</organism>
<evidence type="ECO:0000256" key="3">
    <source>
        <dbReference type="ARBA" id="ARBA00023237"/>
    </source>
</evidence>
<keyword evidence="4" id="KW-0732">Signal</keyword>
<dbReference type="InterPro" id="IPR036942">
    <property type="entry name" value="Beta-barrel_TonB_sf"/>
</dbReference>
<dbReference type="Gene3D" id="2.40.170.20">
    <property type="entry name" value="TonB-dependent receptor, beta-barrel domain"/>
    <property type="match status" value="1"/>
</dbReference>
<accession>A0A7J4XN07</accession>
<keyword evidence="5" id="KW-0675">Receptor</keyword>
<dbReference type="Proteomes" id="UP000422221">
    <property type="component" value="Unassembled WGS sequence"/>
</dbReference>
<keyword evidence="3" id="KW-0998">Cell outer membrane</keyword>
<gene>
    <name evidence="5" type="ORF">F3F73_02970</name>
</gene>